<organism evidence="1 2">
    <name type="scientific">Caerostris extrusa</name>
    <name type="common">Bark spider</name>
    <name type="synonym">Caerostris bankana</name>
    <dbReference type="NCBI Taxonomy" id="172846"/>
    <lineage>
        <taxon>Eukaryota</taxon>
        <taxon>Metazoa</taxon>
        <taxon>Ecdysozoa</taxon>
        <taxon>Arthropoda</taxon>
        <taxon>Chelicerata</taxon>
        <taxon>Arachnida</taxon>
        <taxon>Araneae</taxon>
        <taxon>Araneomorphae</taxon>
        <taxon>Entelegynae</taxon>
        <taxon>Araneoidea</taxon>
        <taxon>Araneidae</taxon>
        <taxon>Caerostris</taxon>
    </lineage>
</organism>
<reference evidence="1 2" key="1">
    <citation type="submission" date="2021-06" db="EMBL/GenBank/DDBJ databases">
        <title>Caerostris extrusa draft genome.</title>
        <authorList>
            <person name="Kono N."/>
            <person name="Arakawa K."/>
        </authorList>
    </citation>
    <scope>NUCLEOTIDE SEQUENCE [LARGE SCALE GENOMIC DNA]</scope>
</reference>
<dbReference type="AlphaFoldDB" id="A0AAV4R5E7"/>
<evidence type="ECO:0000313" key="2">
    <source>
        <dbReference type="Proteomes" id="UP001054945"/>
    </source>
</evidence>
<accession>A0AAV4R5E7</accession>
<comment type="caution">
    <text evidence="1">The sequence shown here is derived from an EMBL/GenBank/DDBJ whole genome shotgun (WGS) entry which is preliminary data.</text>
</comment>
<proteinExistence type="predicted"/>
<keyword evidence="2" id="KW-1185">Reference proteome</keyword>
<name>A0AAV4R5E7_CAEEX</name>
<sequence length="140" mass="16552">MLISVCIDEAVLYIDKHINSRKPIPESIILVVMPHLCRTEQSRYLSILHLAQDRERYPESPKDGAYECHLVTSGAKQMPAWEFHILCLEHNRRAFRLQIYPAYPLKYMDLMWPRFSGFELIFHYSEIQCFVPQTTPSLRI</sequence>
<gene>
    <name evidence="1" type="ORF">CEXT_587591</name>
</gene>
<dbReference type="EMBL" id="BPLR01007240">
    <property type="protein sequence ID" value="GIY15485.1"/>
    <property type="molecule type" value="Genomic_DNA"/>
</dbReference>
<evidence type="ECO:0000313" key="1">
    <source>
        <dbReference type="EMBL" id="GIY15485.1"/>
    </source>
</evidence>
<dbReference type="Proteomes" id="UP001054945">
    <property type="component" value="Unassembled WGS sequence"/>
</dbReference>
<protein>
    <submittedName>
        <fullName evidence="1">Uncharacterized protein</fullName>
    </submittedName>
</protein>